<feature type="domain" description="DUF4124" evidence="2">
    <location>
        <begin position="20"/>
        <end position="61"/>
    </location>
</feature>
<reference evidence="3 4" key="1">
    <citation type="submission" date="2016-10" db="EMBL/GenBank/DDBJ databases">
        <authorList>
            <person name="de Groot N.N."/>
        </authorList>
    </citation>
    <scope>NUCLEOTIDE SEQUENCE [LARGE SCALE GENOMIC DNA]</scope>
    <source>
        <strain evidence="3">MBHS1</strain>
    </source>
</reference>
<dbReference type="EMBL" id="FMSV02000059">
    <property type="protein sequence ID" value="SEH04556.1"/>
    <property type="molecule type" value="Genomic_DNA"/>
</dbReference>
<name>A0A1H6F654_9GAMM</name>
<sequence length="243" mass="27819">MQHETWNSVMKPNKILFFTLLLSVTNTLLASELYQWVDENGVINFTQEPPTQGTAKKIEVQDMENTTNQISPLPVTQGGQFDYCGTRRLPGSTDKPLLRLANIRPNLQGWKQHLETLNQQRTSLIEQQLEINRSPNKAGDLSRGIKQTEQKIAELACVLRWAKQQVKLLEAERQTYFKKLAQVQGEYDAIKHECGKKPDISGWTDDETAKAWASCQGNRSRIRRHNKKLQELKGLKNLLPVLE</sequence>
<evidence type="ECO:0000256" key="1">
    <source>
        <dbReference type="SAM" id="Coils"/>
    </source>
</evidence>
<accession>A0A1H6F654</accession>
<evidence type="ECO:0000259" key="2">
    <source>
        <dbReference type="Pfam" id="PF13511"/>
    </source>
</evidence>
<dbReference type="Proteomes" id="UP000236724">
    <property type="component" value="Unassembled WGS sequence"/>
</dbReference>
<dbReference type="Pfam" id="PF13511">
    <property type="entry name" value="DUF4124"/>
    <property type="match status" value="1"/>
</dbReference>
<proteinExistence type="predicted"/>
<organism evidence="3 4">
    <name type="scientific">Candidatus Venteria ishoeyi</name>
    <dbReference type="NCBI Taxonomy" id="1899563"/>
    <lineage>
        <taxon>Bacteria</taxon>
        <taxon>Pseudomonadati</taxon>
        <taxon>Pseudomonadota</taxon>
        <taxon>Gammaproteobacteria</taxon>
        <taxon>Thiotrichales</taxon>
        <taxon>Thiotrichaceae</taxon>
        <taxon>Venteria</taxon>
    </lineage>
</organism>
<evidence type="ECO:0000313" key="4">
    <source>
        <dbReference type="Proteomes" id="UP000236724"/>
    </source>
</evidence>
<feature type="coiled-coil region" evidence="1">
    <location>
        <begin position="107"/>
        <end position="186"/>
    </location>
</feature>
<keyword evidence="1" id="KW-0175">Coiled coil</keyword>
<dbReference type="OrthoDB" id="7068596at2"/>
<evidence type="ECO:0000313" key="3">
    <source>
        <dbReference type="EMBL" id="SEH04556.1"/>
    </source>
</evidence>
<keyword evidence="4" id="KW-1185">Reference proteome</keyword>
<gene>
    <name evidence="3" type="ORF">MBHS_00403</name>
</gene>
<protein>
    <recommendedName>
        <fullName evidence="2">DUF4124 domain-containing protein</fullName>
    </recommendedName>
</protein>
<dbReference type="AlphaFoldDB" id="A0A1H6F654"/>
<dbReference type="InterPro" id="IPR025392">
    <property type="entry name" value="DUF4124"/>
</dbReference>